<feature type="active site" description="For Fru-6P isomerization activity" evidence="8">
    <location>
        <position position="610"/>
    </location>
</feature>
<dbReference type="InterPro" id="IPR035466">
    <property type="entry name" value="GlmS/AgaS_SIS"/>
</dbReference>
<dbReference type="InterPro" id="IPR029055">
    <property type="entry name" value="Ntn_hydrolases_N"/>
</dbReference>
<dbReference type="SUPFAM" id="SSF53697">
    <property type="entry name" value="SIS domain"/>
    <property type="match status" value="1"/>
</dbReference>
<evidence type="ECO:0000259" key="9">
    <source>
        <dbReference type="PROSITE" id="PS51278"/>
    </source>
</evidence>
<evidence type="ECO:0000256" key="3">
    <source>
        <dbReference type="ARBA" id="ARBA00016090"/>
    </source>
</evidence>
<dbReference type="InterPro" id="IPR046348">
    <property type="entry name" value="SIS_dom_sf"/>
</dbReference>
<dbReference type="InterPro" id="IPR035490">
    <property type="entry name" value="GlmS/FrlB_SIS"/>
</dbReference>
<dbReference type="InterPro" id="IPR005855">
    <property type="entry name" value="GFAT"/>
</dbReference>
<feature type="initiator methionine" description="Removed" evidence="8">
    <location>
        <position position="1"/>
    </location>
</feature>
<feature type="domain" description="Glutamine amidotransferase type-2" evidence="9">
    <location>
        <begin position="2"/>
        <end position="221"/>
    </location>
</feature>
<comment type="subcellular location">
    <subcellularLocation>
        <location evidence="8">Cytoplasm</location>
    </subcellularLocation>
</comment>
<dbReference type="NCBIfam" id="TIGR01135">
    <property type="entry name" value="glmS"/>
    <property type="match status" value="1"/>
</dbReference>
<comment type="subunit">
    <text evidence="8">Homodimer.</text>
</comment>
<comment type="catalytic activity">
    <reaction evidence="1 8">
        <text>D-fructose 6-phosphate + L-glutamine = D-glucosamine 6-phosphate + L-glutamate</text>
        <dbReference type="Rhea" id="RHEA:13237"/>
        <dbReference type="ChEBI" id="CHEBI:29985"/>
        <dbReference type="ChEBI" id="CHEBI:58359"/>
        <dbReference type="ChEBI" id="CHEBI:58725"/>
        <dbReference type="ChEBI" id="CHEBI:61527"/>
        <dbReference type="EC" id="2.6.1.16"/>
    </reaction>
</comment>
<dbReference type="CDD" id="cd05008">
    <property type="entry name" value="SIS_GlmS_GlmD_1"/>
    <property type="match status" value="1"/>
</dbReference>
<comment type="function">
    <text evidence="8">Catalyzes the first step in hexosamine metabolism, converting fructose-6P into glucosamine-6P using glutamine as a nitrogen source.</text>
</comment>
<dbReference type="Gene3D" id="3.40.50.10490">
    <property type="entry name" value="Glucose-6-phosphate isomerase like protein, domain 1"/>
    <property type="match status" value="2"/>
</dbReference>
<evidence type="ECO:0000256" key="5">
    <source>
        <dbReference type="ARBA" id="ARBA00022679"/>
    </source>
</evidence>
<dbReference type="HAMAP" id="MF_00164">
    <property type="entry name" value="GlmS"/>
    <property type="match status" value="1"/>
</dbReference>
<protein>
    <recommendedName>
        <fullName evidence="3 8">Glutamine--fructose-6-phosphate aminotransferase [isomerizing]</fullName>
        <ecNumber evidence="2 8">2.6.1.16</ecNumber>
    </recommendedName>
    <alternativeName>
        <fullName evidence="8">D-fructose-6-phosphate amidotransferase</fullName>
    </alternativeName>
    <alternativeName>
        <fullName evidence="8">GFAT</fullName>
    </alternativeName>
    <alternativeName>
        <fullName evidence="8">Glucosamine-6-phosphate synthase</fullName>
    </alternativeName>
    <alternativeName>
        <fullName evidence="8">Hexosephosphate aminotransferase</fullName>
    </alternativeName>
    <alternativeName>
        <fullName evidence="8">L-glutamine--D-fructose-6-phosphate amidotransferase</fullName>
    </alternativeName>
</protein>
<gene>
    <name evidence="8 11" type="primary">glmS</name>
    <name evidence="11" type="ORF">GCM10008088_23460</name>
</gene>
<dbReference type="CDD" id="cd00714">
    <property type="entry name" value="GFAT"/>
    <property type="match status" value="1"/>
</dbReference>
<dbReference type="NCBIfam" id="NF001484">
    <property type="entry name" value="PRK00331.1"/>
    <property type="match status" value="1"/>
</dbReference>
<keyword evidence="12" id="KW-1185">Reference proteome</keyword>
<organism evidence="11 12">
    <name type="scientific">Mesonia mobilis</name>
    <dbReference type="NCBI Taxonomy" id="369791"/>
    <lineage>
        <taxon>Bacteria</taxon>
        <taxon>Pseudomonadati</taxon>
        <taxon>Bacteroidota</taxon>
        <taxon>Flavobacteriia</taxon>
        <taxon>Flavobacteriales</taxon>
        <taxon>Flavobacteriaceae</taxon>
        <taxon>Mesonia</taxon>
    </lineage>
</organism>
<sequence length="615" mass="67859">MCGIVGYIGHRKAYPIILKGLQRLEYRGYDSAGIALYDGEQLKLSKTKGKVADLKEKLEDEISTDGSVGIGHTRWATHGVPNDVNSHPHYSNSGDLVIIHNGIIENYDTIKKELIKRGYQFHSDTDTEVLVNLIEDVQLKEGVKLGKAVQIALNQTVGAYAIAVFDKKKPDEIVVARLGSPLAIGVGEDEFFIASDASPFIEYTSSAIYLEDGEMAVVRRGKGIKIRKIANDSLVDPYIQKLQINLEQIEKNGYDHFMLKEIYEQPSAIVDTYRGRMLVDQGLIRMAGVDDNLTKFLNAKRIIIVACGTSWHAGLVAEYIFEDFARIPVEVEYASEFRYRNPVINQDDIVIAISQSGETADTMAAIKLAKEKGAFVFGVCNVVGSSISRETHAGAYTHAGPEIGVASTKAFTTQITVLSLIALKLAKEKGSISNSDFHLYLRELDLIPSKIEEALKSNEHITGVASEYKDASNFLYLGRGFNFPVALEGALKLKEISYIHAEGYPAAEMKHGPIALIDEMMPVVVIATRKGHYEKVISNIQEIKSRNGKIIGIVTEGDQEVRELADYVIEVPETVEAFTPLLTTIPLQLLSYHIALMLGKNVDQPRNLAKSVTVE</sequence>
<keyword evidence="8" id="KW-0963">Cytoplasm</keyword>
<evidence type="ECO:0000313" key="12">
    <source>
        <dbReference type="Proteomes" id="UP000615593"/>
    </source>
</evidence>
<dbReference type="InterPro" id="IPR001347">
    <property type="entry name" value="SIS_dom"/>
</dbReference>
<dbReference type="PROSITE" id="PS51464">
    <property type="entry name" value="SIS"/>
    <property type="match status" value="2"/>
</dbReference>
<reference evidence="12" key="1">
    <citation type="journal article" date="2019" name="Int. J. Syst. Evol. Microbiol.">
        <title>The Global Catalogue of Microorganisms (GCM) 10K type strain sequencing project: providing services to taxonomists for standard genome sequencing and annotation.</title>
        <authorList>
            <consortium name="The Broad Institute Genomics Platform"/>
            <consortium name="The Broad Institute Genome Sequencing Center for Infectious Disease"/>
            <person name="Wu L."/>
            <person name="Ma J."/>
        </authorList>
    </citation>
    <scope>NUCLEOTIDE SEQUENCE [LARGE SCALE GENOMIC DNA]</scope>
    <source>
        <strain evidence="12">KCTC 12708</strain>
    </source>
</reference>
<name>A0ABQ3BYP2_9FLAO</name>
<keyword evidence="6" id="KW-0677">Repeat</keyword>
<feature type="active site" description="Nucleophile; for GATase activity" evidence="8">
    <location>
        <position position="2"/>
    </location>
</feature>
<dbReference type="InterPro" id="IPR047084">
    <property type="entry name" value="GFAT_N"/>
</dbReference>
<dbReference type="Gene3D" id="3.60.20.10">
    <property type="entry name" value="Glutamine Phosphoribosylpyrophosphate, subunit 1, domain 1"/>
    <property type="match status" value="1"/>
</dbReference>
<evidence type="ECO:0000313" key="11">
    <source>
        <dbReference type="EMBL" id="GGZ61151.1"/>
    </source>
</evidence>
<evidence type="ECO:0000256" key="2">
    <source>
        <dbReference type="ARBA" id="ARBA00012916"/>
    </source>
</evidence>
<dbReference type="Proteomes" id="UP000615593">
    <property type="component" value="Unassembled WGS sequence"/>
</dbReference>
<keyword evidence="4 8" id="KW-0032">Aminotransferase</keyword>
<dbReference type="Pfam" id="PF13522">
    <property type="entry name" value="GATase_6"/>
    <property type="match status" value="1"/>
</dbReference>
<feature type="domain" description="SIS" evidence="10">
    <location>
        <begin position="292"/>
        <end position="431"/>
    </location>
</feature>
<dbReference type="GeneID" id="94370010"/>
<evidence type="ECO:0000256" key="7">
    <source>
        <dbReference type="ARBA" id="ARBA00022962"/>
    </source>
</evidence>
<dbReference type="PROSITE" id="PS50890">
    <property type="entry name" value="PUA"/>
    <property type="match status" value="1"/>
</dbReference>
<evidence type="ECO:0000259" key="10">
    <source>
        <dbReference type="PROSITE" id="PS51464"/>
    </source>
</evidence>
<dbReference type="EC" id="2.6.1.16" evidence="2 8"/>
<feature type="domain" description="SIS" evidence="10">
    <location>
        <begin position="464"/>
        <end position="605"/>
    </location>
</feature>
<evidence type="ECO:0000256" key="4">
    <source>
        <dbReference type="ARBA" id="ARBA00022576"/>
    </source>
</evidence>
<dbReference type="CDD" id="cd05009">
    <property type="entry name" value="SIS_GlmS_GlmD_2"/>
    <property type="match status" value="1"/>
</dbReference>
<dbReference type="InterPro" id="IPR017932">
    <property type="entry name" value="GATase_2_dom"/>
</dbReference>
<keyword evidence="5 8" id="KW-0808">Transferase</keyword>
<dbReference type="Pfam" id="PF01380">
    <property type="entry name" value="SIS"/>
    <property type="match status" value="2"/>
</dbReference>
<dbReference type="PROSITE" id="PS51278">
    <property type="entry name" value="GATASE_TYPE_2"/>
    <property type="match status" value="1"/>
</dbReference>
<evidence type="ECO:0000256" key="8">
    <source>
        <dbReference type="HAMAP-Rule" id="MF_00164"/>
    </source>
</evidence>
<dbReference type="PANTHER" id="PTHR10937:SF0">
    <property type="entry name" value="GLUTAMINE--FRUCTOSE-6-PHOSPHATE TRANSAMINASE (ISOMERIZING)"/>
    <property type="match status" value="1"/>
</dbReference>
<accession>A0ABQ3BYP2</accession>
<dbReference type="PANTHER" id="PTHR10937">
    <property type="entry name" value="GLUCOSAMINE--FRUCTOSE-6-PHOSPHATE AMINOTRANSFERASE, ISOMERIZING"/>
    <property type="match status" value="1"/>
</dbReference>
<dbReference type="EMBL" id="BMWY01000006">
    <property type="protein sequence ID" value="GGZ61151.1"/>
    <property type="molecule type" value="Genomic_DNA"/>
</dbReference>
<evidence type="ECO:0000256" key="1">
    <source>
        <dbReference type="ARBA" id="ARBA00001031"/>
    </source>
</evidence>
<proteinExistence type="inferred from homology"/>
<dbReference type="RefSeq" id="WP_027885121.1">
    <property type="nucleotide sequence ID" value="NZ_BMWY01000006.1"/>
</dbReference>
<dbReference type="GO" id="GO:0008483">
    <property type="term" value="F:transaminase activity"/>
    <property type="evidence" value="ECO:0007669"/>
    <property type="project" value="UniProtKB-KW"/>
</dbReference>
<comment type="caution">
    <text evidence="11">The sequence shown here is derived from an EMBL/GenBank/DDBJ whole genome shotgun (WGS) entry which is preliminary data.</text>
</comment>
<keyword evidence="7" id="KW-0315">Glutamine amidotransferase</keyword>
<dbReference type="SUPFAM" id="SSF56235">
    <property type="entry name" value="N-terminal nucleophile aminohydrolases (Ntn hydrolases)"/>
    <property type="match status" value="1"/>
</dbReference>
<evidence type="ECO:0000256" key="6">
    <source>
        <dbReference type="ARBA" id="ARBA00022737"/>
    </source>
</evidence>